<dbReference type="InterPro" id="IPR024075">
    <property type="entry name" value="DNA-dir_RNA_pol_helix_hairp_sf"/>
</dbReference>
<comment type="subcellular location">
    <subcellularLocation>
        <location evidence="1">Mitochondrion</location>
    </subcellularLocation>
</comment>
<evidence type="ECO:0000256" key="7">
    <source>
        <dbReference type="ARBA" id="ARBA00023128"/>
    </source>
</evidence>
<comment type="similarity">
    <text evidence="2 10">Belongs to the phage and mitochondrial RNA polymerase family.</text>
</comment>
<dbReference type="SMART" id="SM01311">
    <property type="entry name" value="RPOL_N"/>
    <property type="match status" value="1"/>
</dbReference>
<dbReference type="GO" id="GO:0003899">
    <property type="term" value="F:DNA-directed RNA polymerase activity"/>
    <property type="evidence" value="ECO:0007669"/>
    <property type="project" value="UniProtKB-EC"/>
</dbReference>
<dbReference type="Pfam" id="PF00940">
    <property type="entry name" value="RNA_pol"/>
    <property type="match status" value="1"/>
</dbReference>
<evidence type="ECO:0000313" key="13">
    <source>
        <dbReference type="EMBL" id="ABB71761.1"/>
    </source>
</evidence>
<dbReference type="InterPro" id="IPR002092">
    <property type="entry name" value="DNA-dir_Rpol_phage-type"/>
</dbReference>
<dbReference type="EC" id="2.7.7.6" evidence="10"/>
<dbReference type="GO" id="GO:0006390">
    <property type="term" value="P:mitochondrial transcription"/>
    <property type="evidence" value="ECO:0007669"/>
    <property type="project" value="TreeGrafter"/>
</dbReference>
<organism evidence="13">
    <name type="scientific">Physarum polycephalum</name>
    <name type="common">Many-headed slime mold</name>
    <name type="synonym">Badhamia polycephala</name>
    <dbReference type="NCBI Taxonomy" id="5791"/>
    <lineage>
        <taxon>Eukaryota</taxon>
        <taxon>Amoebozoa</taxon>
        <taxon>Evosea</taxon>
        <taxon>Eumycetozoa</taxon>
        <taxon>Myxogastria</taxon>
        <taxon>Myxogastromycetidae</taxon>
        <taxon>Physariida</taxon>
        <taxon>Physaraceae</taxon>
        <taxon>Physarum</taxon>
    </lineage>
</organism>
<keyword evidence="6" id="KW-0809">Transit peptide</keyword>
<name>Q2XSM7_PHYPO</name>
<dbReference type="BRENDA" id="2.7.7.6">
    <property type="organism ID" value="4800"/>
</dbReference>
<evidence type="ECO:0000256" key="2">
    <source>
        <dbReference type="ARBA" id="ARBA00009493"/>
    </source>
</evidence>
<evidence type="ECO:0000256" key="11">
    <source>
        <dbReference type="SAM" id="Coils"/>
    </source>
</evidence>
<dbReference type="Gene3D" id="1.10.287.280">
    <property type="match status" value="1"/>
</dbReference>
<proteinExistence type="evidence at transcript level"/>
<dbReference type="FunFam" id="1.10.150.20:FF:000041">
    <property type="entry name" value="DNA-directed RNA polymerase"/>
    <property type="match status" value="1"/>
</dbReference>
<comment type="catalytic activity">
    <reaction evidence="9 10">
        <text>RNA(n) + a ribonucleoside 5'-triphosphate = RNA(n+1) + diphosphate</text>
        <dbReference type="Rhea" id="RHEA:21248"/>
        <dbReference type="Rhea" id="RHEA-COMP:14527"/>
        <dbReference type="Rhea" id="RHEA-COMP:17342"/>
        <dbReference type="ChEBI" id="CHEBI:33019"/>
        <dbReference type="ChEBI" id="CHEBI:61557"/>
        <dbReference type="ChEBI" id="CHEBI:140395"/>
        <dbReference type="EC" id="2.7.7.6"/>
    </reaction>
</comment>
<dbReference type="InterPro" id="IPR046950">
    <property type="entry name" value="DNA-dir_Rpol_C_phage-type"/>
</dbReference>
<comment type="function">
    <text evidence="10">DNA-dependent RNA polymerase catalyzes the transcription of DNA into RNA using the four ribonucleoside triphosphates as substrates.</text>
</comment>
<dbReference type="AlphaFoldDB" id="Q2XSM7"/>
<keyword evidence="11" id="KW-0175">Coiled coil</keyword>
<evidence type="ECO:0000259" key="12">
    <source>
        <dbReference type="SMART" id="SM01311"/>
    </source>
</evidence>
<keyword evidence="3 10" id="KW-0240">DNA-directed RNA polymerase</keyword>
<dbReference type="PANTHER" id="PTHR10102">
    <property type="entry name" value="DNA-DIRECTED RNA POLYMERASE, MITOCHONDRIAL"/>
    <property type="match status" value="1"/>
</dbReference>
<evidence type="ECO:0000256" key="8">
    <source>
        <dbReference type="ARBA" id="ARBA00023163"/>
    </source>
</evidence>
<dbReference type="Gene3D" id="1.10.1320.10">
    <property type="entry name" value="DNA-directed RNA polymerase, N-terminal domain"/>
    <property type="match status" value="1"/>
</dbReference>
<dbReference type="InterPro" id="IPR029262">
    <property type="entry name" value="RPOL_N"/>
</dbReference>
<evidence type="ECO:0000256" key="9">
    <source>
        <dbReference type="ARBA" id="ARBA00048552"/>
    </source>
</evidence>
<dbReference type="PROSITE" id="PS00900">
    <property type="entry name" value="RNA_POL_PHAGE_1"/>
    <property type="match status" value="1"/>
</dbReference>
<dbReference type="Pfam" id="PF14700">
    <property type="entry name" value="RPOL_N"/>
    <property type="match status" value="1"/>
</dbReference>
<keyword evidence="8 10" id="KW-0804">Transcription</keyword>
<dbReference type="Gene3D" id="1.10.287.260">
    <property type="match status" value="1"/>
</dbReference>
<evidence type="ECO:0000256" key="3">
    <source>
        <dbReference type="ARBA" id="ARBA00022478"/>
    </source>
</evidence>
<evidence type="ECO:0000256" key="1">
    <source>
        <dbReference type="ARBA" id="ARBA00004173"/>
    </source>
</evidence>
<keyword evidence="4 10" id="KW-0808">Transferase</keyword>
<dbReference type="PROSITE" id="PS00489">
    <property type="entry name" value="RNA_POL_PHAGE_2"/>
    <property type="match status" value="1"/>
</dbReference>
<accession>Q2XSM7</accession>
<protein>
    <recommendedName>
        <fullName evidence="10">DNA-directed RNA polymerase</fullName>
        <ecNumber evidence="10">2.7.7.6</ecNumber>
    </recommendedName>
</protein>
<dbReference type="Gene3D" id="1.10.150.20">
    <property type="entry name" value="5' to 3' exonuclease, C-terminal subdomain"/>
    <property type="match status" value="1"/>
</dbReference>
<dbReference type="EMBL" id="DQ257617">
    <property type="protein sequence ID" value="ABB71761.1"/>
    <property type="molecule type" value="mRNA"/>
</dbReference>
<reference evidence="13" key="1">
    <citation type="journal article" date="2006" name="Curr. Genet.">
        <title>Identification of a putative mitochondrial RNA polymerase from Physarum polycephalum: characterization, expression, purification, and transcription in vitro.</title>
        <authorList>
            <person name="Miller M.L."/>
            <person name="Antes T.J."/>
            <person name="Qian F."/>
            <person name="Miller D.L."/>
        </authorList>
    </citation>
    <scope>NUCLEOTIDE SEQUENCE</scope>
</reference>
<dbReference type="PANTHER" id="PTHR10102:SF0">
    <property type="entry name" value="DNA-DIRECTED RNA POLYMERASE, MITOCHONDRIAL"/>
    <property type="match status" value="1"/>
</dbReference>
<feature type="domain" description="DNA-directed RNA polymerase N-terminal" evidence="12">
    <location>
        <begin position="176"/>
        <end position="484"/>
    </location>
</feature>
<dbReference type="SUPFAM" id="SSF56672">
    <property type="entry name" value="DNA/RNA polymerases"/>
    <property type="match status" value="1"/>
</dbReference>
<keyword evidence="5 10" id="KW-0548">Nucleotidyltransferase</keyword>
<dbReference type="InterPro" id="IPR037159">
    <property type="entry name" value="RNA_POL_N_sf"/>
</dbReference>
<feature type="coiled-coil region" evidence="11">
    <location>
        <begin position="528"/>
        <end position="555"/>
    </location>
</feature>
<evidence type="ECO:0000256" key="10">
    <source>
        <dbReference type="RuleBase" id="RU003805"/>
    </source>
</evidence>
<dbReference type="InterPro" id="IPR043502">
    <property type="entry name" value="DNA/RNA_pol_sf"/>
</dbReference>
<dbReference type="FunFam" id="1.10.287.280:FF:000001">
    <property type="entry name" value="DNA-directed RNA polymerase"/>
    <property type="match status" value="1"/>
</dbReference>
<gene>
    <name evidence="13" type="primary">rpoM</name>
</gene>
<evidence type="ECO:0000256" key="6">
    <source>
        <dbReference type="ARBA" id="ARBA00022946"/>
    </source>
</evidence>
<sequence>MPLTHLPVFLRHSGSVHAHYLLNHHHVSAIPSSSLLCSSRSAPFFGFGVRVISIRAVQVQEPGGQFPAVDPKRVPPPNFKSQFDFYRDKNARDIAQELKEDADEKDEDNMTDEDRYDIYEDDASYPSNDKVQPHHRDERVVLREAEVSIEAAEDFAKREKKEQWWRMTQEELAKYQLQADLELNAIDQATEYYRKALDGILRARQGASLGPTRRIIDSWYGPFRDSINAAVRKMSARASSHSLVANLKLLSSDKLPVITLHQTLGMLLANTEGVPFMQVAFAVGRAVQAEVNFERMKAEDKQAFRSLLKSKSGITVTLVNIKAKYTLKKHDWDSKTIVQLGAFLLKHLMLSAKIEKNVDKVLSKANNLAVSSSERQLADDEYVSAFVHYYKFYRQGSTTRRQGLLKCHENIFKYVDDGHVIKEVLDARLLPMVVKPVPWVSPTVGGYLYVPSVLMRAQEHQAQYASLWNADLTTVFAALNALGETGWRVNEEVYHIVKKVWDDGGGLAALPTRTDITFPDPPDDLDTNDESKRTWKKTERKIRQLNNDLNSLRCDTTYKLSVAETLLHMDFYLPHNVDFRGRAYPIPPHLNQLGSDMCRGLLVFKEKKPLGPTGLRWLKIHLANLYGVDKVPFDARVNFVDKNIDKVFDSADHPLDGEQWWVGADDPWQCLGTCFELAKALRSPNPEEFLSCMPVHQDGSCNGLQHYAALGGDEIGGRKVNLVPSDAPQDVYSGVATVVAKRVHEDAIAGHELGKLLDGKLDRKVVKQTVMTSVYGVTYIGARLQIHNALSDKDIEWRDDDQLYHASAYITNHTFEALNQMFLGARNIMKWLADCARIIAKNKDPVAWVTPLGLPIVQPYVKNQQFLVKTVVQKVLLSDPRKDLPVNTIKQRSAFPPNYVHSLDSCHMMLTAIECQKKGISYTSVHDSYWTHACTVDQMNVILRDQFVELHSQPLLHRLREWFIKRYGKDGRVEFPPVPERGPLDLQVVKQSKYFFH</sequence>
<dbReference type="GO" id="GO:0034245">
    <property type="term" value="C:mitochondrial DNA-directed RNA polymerase complex"/>
    <property type="evidence" value="ECO:0007669"/>
    <property type="project" value="TreeGrafter"/>
</dbReference>
<evidence type="ECO:0000256" key="5">
    <source>
        <dbReference type="ARBA" id="ARBA00022695"/>
    </source>
</evidence>
<keyword evidence="7" id="KW-0496">Mitochondrion</keyword>
<dbReference type="GO" id="GO:0001018">
    <property type="term" value="F:mitochondrial promoter sequence-specific DNA binding"/>
    <property type="evidence" value="ECO:0007669"/>
    <property type="project" value="TreeGrafter"/>
</dbReference>
<evidence type="ECO:0000256" key="4">
    <source>
        <dbReference type="ARBA" id="ARBA00022679"/>
    </source>
</evidence>